<reference evidence="2" key="1">
    <citation type="journal article" date="2022" name="Mol. Ecol. Resour.">
        <title>The genomes of chicory, endive, great burdock and yacon provide insights into Asteraceae palaeo-polyploidization history and plant inulin production.</title>
        <authorList>
            <person name="Fan W."/>
            <person name="Wang S."/>
            <person name="Wang H."/>
            <person name="Wang A."/>
            <person name="Jiang F."/>
            <person name="Liu H."/>
            <person name="Zhao H."/>
            <person name="Xu D."/>
            <person name="Zhang Y."/>
        </authorList>
    </citation>
    <scope>NUCLEOTIDE SEQUENCE [LARGE SCALE GENOMIC DNA]</scope>
    <source>
        <strain evidence="2">cv. Niubang</strain>
    </source>
</reference>
<keyword evidence="2" id="KW-1185">Reference proteome</keyword>
<reference evidence="1 2" key="2">
    <citation type="journal article" date="2022" name="Mol. Ecol. Resour.">
        <title>The genomes of chicory, endive, great burdock and yacon provide insights into Asteraceae paleo-polyploidization history and plant inulin production.</title>
        <authorList>
            <person name="Fan W."/>
            <person name="Wang S."/>
            <person name="Wang H."/>
            <person name="Wang A."/>
            <person name="Jiang F."/>
            <person name="Liu H."/>
            <person name="Zhao H."/>
            <person name="Xu D."/>
            <person name="Zhang Y."/>
        </authorList>
    </citation>
    <scope>NUCLEOTIDE SEQUENCE [LARGE SCALE GENOMIC DNA]</scope>
    <source>
        <strain evidence="2">cv. Niubang</strain>
    </source>
</reference>
<protein>
    <submittedName>
        <fullName evidence="1">Uncharacterized protein</fullName>
    </submittedName>
</protein>
<proteinExistence type="predicted"/>
<name>A0ACB9FNG0_ARCLA</name>
<comment type="caution">
    <text evidence="1">The sequence shown here is derived from an EMBL/GenBank/DDBJ whole genome shotgun (WGS) entry which is preliminary data.</text>
</comment>
<gene>
    <name evidence="1" type="ORF">L6452_03872</name>
</gene>
<sequence>MLQNPRDGHVEDESTADQPPLIVTTERPPATNVLGGGPEQIPRTNIASTHPIIEEVTMETRIRDSMMQAMNSAMAQQQEFFMKLLEDRDTSHRRTEAMAENAVNGSGGGPTVIGTEEHAIQAEKKKEGVAPSSHFFVVGLWNSPGRPTH</sequence>
<dbReference type="EMBL" id="CM042047">
    <property type="protein sequence ID" value="KAI3772680.1"/>
    <property type="molecule type" value="Genomic_DNA"/>
</dbReference>
<evidence type="ECO:0000313" key="1">
    <source>
        <dbReference type="EMBL" id="KAI3772680.1"/>
    </source>
</evidence>
<dbReference type="Proteomes" id="UP001055879">
    <property type="component" value="Linkage Group LG01"/>
</dbReference>
<accession>A0ACB9FNG0</accession>
<evidence type="ECO:0000313" key="2">
    <source>
        <dbReference type="Proteomes" id="UP001055879"/>
    </source>
</evidence>
<organism evidence="1 2">
    <name type="scientific">Arctium lappa</name>
    <name type="common">Greater burdock</name>
    <name type="synonym">Lappa major</name>
    <dbReference type="NCBI Taxonomy" id="4217"/>
    <lineage>
        <taxon>Eukaryota</taxon>
        <taxon>Viridiplantae</taxon>
        <taxon>Streptophyta</taxon>
        <taxon>Embryophyta</taxon>
        <taxon>Tracheophyta</taxon>
        <taxon>Spermatophyta</taxon>
        <taxon>Magnoliopsida</taxon>
        <taxon>eudicotyledons</taxon>
        <taxon>Gunneridae</taxon>
        <taxon>Pentapetalae</taxon>
        <taxon>asterids</taxon>
        <taxon>campanulids</taxon>
        <taxon>Asterales</taxon>
        <taxon>Asteraceae</taxon>
        <taxon>Carduoideae</taxon>
        <taxon>Cardueae</taxon>
        <taxon>Arctiinae</taxon>
        <taxon>Arctium</taxon>
    </lineage>
</organism>